<dbReference type="EMBL" id="MU004299">
    <property type="protein sequence ID" value="KAF2660435.1"/>
    <property type="molecule type" value="Genomic_DNA"/>
</dbReference>
<keyword evidence="2" id="KW-1185">Reference proteome</keyword>
<dbReference type="Proteomes" id="UP000799324">
    <property type="component" value="Unassembled WGS sequence"/>
</dbReference>
<gene>
    <name evidence="1" type="ORF">K491DRAFT_711651</name>
</gene>
<evidence type="ECO:0008006" key="3">
    <source>
        <dbReference type="Google" id="ProtNLM"/>
    </source>
</evidence>
<name>A0A6A6TK77_9PLEO</name>
<protein>
    <recommendedName>
        <fullName evidence="3">BTB domain-containing protein</fullName>
    </recommendedName>
</protein>
<evidence type="ECO:0000313" key="2">
    <source>
        <dbReference type="Proteomes" id="UP000799324"/>
    </source>
</evidence>
<reference evidence="1" key="1">
    <citation type="journal article" date="2020" name="Stud. Mycol.">
        <title>101 Dothideomycetes genomes: a test case for predicting lifestyles and emergence of pathogens.</title>
        <authorList>
            <person name="Haridas S."/>
            <person name="Albert R."/>
            <person name="Binder M."/>
            <person name="Bloem J."/>
            <person name="Labutti K."/>
            <person name="Salamov A."/>
            <person name="Andreopoulos B."/>
            <person name="Baker S."/>
            <person name="Barry K."/>
            <person name="Bills G."/>
            <person name="Bluhm B."/>
            <person name="Cannon C."/>
            <person name="Castanera R."/>
            <person name="Culley D."/>
            <person name="Daum C."/>
            <person name="Ezra D."/>
            <person name="Gonzalez J."/>
            <person name="Henrissat B."/>
            <person name="Kuo A."/>
            <person name="Liang C."/>
            <person name="Lipzen A."/>
            <person name="Lutzoni F."/>
            <person name="Magnuson J."/>
            <person name="Mondo S."/>
            <person name="Nolan M."/>
            <person name="Ohm R."/>
            <person name="Pangilinan J."/>
            <person name="Park H.-J."/>
            <person name="Ramirez L."/>
            <person name="Alfaro M."/>
            <person name="Sun H."/>
            <person name="Tritt A."/>
            <person name="Yoshinaga Y."/>
            <person name="Zwiers L.-H."/>
            <person name="Turgeon B."/>
            <person name="Goodwin S."/>
            <person name="Spatafora J."/>
            <person name="Crous P."/>
            <person name="Grigoriev I."/>
        </authorList>
    </citation>
    <scope>NUCLEOTIDE SEQUENCE</scope>
    <source>
        <strain evidence="1">CBS 122681</strain>
    </source>
</reference>
<sequence>MPPHIPASSLYTTVDRRSLLELLGGPGVEVHIGPKPSAEKQEQENRIWCLSQNWLAYHSRLFNLLATYSQQRSTVIIDSEPRIFDKFVKFMLCGRYSHSQKLGEVDKVRESAKVWVLGSKLDAPKFMNVAMKNMHYTYNNYHRLDPLASIGPITVQYVCDNVVPGEPLYDFFRDVVVTYWARGSVLKHGRDFKSSVDYEKQWGEIFGKYPSFQNDLLTRLGRAGSHIKPLPAYLVPEDVESVVSRPESAPPPNVP</sequence>
<dbReference type="OrthoDB" id="194443at2759"/>
<organism evidence="1 2">
    <name type="scientific">Lophiostoma macrostomum CBS 122681</name>
    <dbReference type="NCBI Taxonomy" id="1314788"/>
    <lineage>
        <taxon>Eukaryota</taxon>
        <taxon>Fungi</taxon>
        <taxon>Dikarya</taxon>
        <taxon>Ascomycota</taxon>
        <taxon>Pezizomycotina</taxon>
        <taxon>Dothideomycetes</taxon>
        <taxon>Pleosporomycetidae</taxon>
        <taxon>Pleosporales</taxon>
        <taxon>Lophiostomataceae</taxon>
        <taxon>Lophiostoma</taxon>
    </lineage>
</organism>
<dbReference type="AlphaFoldDB" id="A0A6A6TK77"/>
<evidence type="ECO:0000313" key="1">
    <source>
        <dbReference type="EMBL" id="KAF2660435.1"/>
    </source>
</evidence>
<proteinExistence type="predicted"/>
<accession>A0A6A6TK77</accession>